<dbReference type="GO" id="GO:0006298">
    <property type="term" value="P:mismatch repair"/>
    <property type="evidence" value="ECO:0007669"/>
    <property type="project" value="TreeGrafter"/>
</dbReference>
<dbReference type="RefSeq" id="WP_071937640.1">
    <property type="nucleotide sequence ID" value="NZ_CP013197.1"/>
</dbReference>
<name>A0AAJ4EJY7_SPICI</name>
<dbReference type="Pfam" id="PF02086">
    <property type="entry name" value="MethyltransfD12"/>
    <property type="match status" value="1"/>
</dbReference>
<sequence length="179" mass="21087">MKFISPLSWPGGKAKHFDKIKALLPGKIDKFIDLFCGGASLGLNVLDQELCNKVVFNDLHAGLIEFWQYGIHLINLDYLKEFAYPNSKTINELKEKMFNNFCLNFGEEFLIKNALTFNGKEWGIWTDKRLQQNFNINKLLRVENVRNLLVDSKNTIEFYNLDYSWFDYLVEWQFCLVIR</sequence>
<evidence type="ECO:0000256" key="3">
    <source>
        <dbReference type="ARBA" id="ARBA00022691"/>
    </source>
</evidence>
<dbReference type="AlphaFoldDB" id="A0AAJ4EJY7"/>
<evidence type="ECO:0000313" key="4">
    <source>
        <dbReference type="EMBL" id="QIA69272.1"/>
    </source>
</evidence>
<evidence type="ECO:0000256" key="1">
    <source>
        <dbReference type="ARBA" id="ARBA00022603"/>
    </source>
</evidence>
<dbReference type="PRINTS" id="PR00505">
    <property type="entry name" value="D12N6MTFRASE"/>
</dbReference>
<dbReference type="GO" id="GO:0009007">
    <property type="term" value="F:site-specific DNA-methyltransferase (adenine-specific) activity"/>
    <property type="evidence" value="ECO:0007669"/>
    <property type="project" value="UniProtKB-EC"/>
</dbReference>
<proteinExistence type="predicted"/>
<dbReference type="Gene3D" id="3.40.50.150">
    <property type="entry name" value="Vaccinia Virus protein VP39"/>
    <property type="match status" value="1"/>
</dbReference>
<evidence type="ECO:0000313" key="5">
    <source>
        <dbReference type="Proteomes" id="UP000464735"/>
    </source>
</evidence>
<keyword evidence="2" id="KW-0808">Transferase</keyword>
<dbReference type="InterPro" id="IPR029063">
    <property type="entry name" value="SAM-dependent_MTases_sf"/>
</dbReference>
<dbReference type="GO" id="GO:0009307">
    <property type="term" value="P:DNA restriction-modification system"/>
    <property type="evidence" value="ECO:0007669"/>
    <property type="project" value="InterPro"/>
</dbReference>
<protein>
    <recommendedName>
        <fullName evidence="6">DNA adenine methylase</fullName>
    </recommendedName>
</protein>
<evidence type="ECO:0008006" key="6">
    <source>
        <dbReference type="Google" id="ProtNLM"/>
    </source>
</evidence>
<dbReference type="SUPFAM" id="SSF53335">
    <property type="entry name" value="S-adenosyl-L-methionine-dependent methyltransferases"/>
    <property type="match status" value="1"/>
</dbReference>
<gene>
    <name evidence="4" type="ORF">GL298_07060</name>
</gene>
<reference evidence="4 5" key="1">
    <citation type="submission" date="2019-11" db="EMBL/GenBank/DDBJ databases">
        <title>Whole genome sequencing and comparative genomics analyses of five strains of Spiroplasma citri.</title>
        <authorList>
            <person name="Yokomi R."/>
            <person name="Chen J."/>
            <person name="Rattner R."/>
            <person name="Vidalakis G."/>
        </authorList>
    </citation>
    <scope>NUCLEOTIDE SEQUENCE [LARGE SCALE GENOMIC DNA]</scope>
    <source>
        <strain evidence="4 5">BR12</strain>
    </source>
</reference>
<dbReference type="GeneID" id="54239143"/>
<dbReference type="InterPro" id="IPR012327">
    <property type="entry name" value="MeTrfase_D12"/>
</dbReference>
<organism evidence="4 5">
    <name type="scientific">Spiroplasma citri</name>
    <dbReference type="NCBI Taxonomy" id="2133"/>
    <lineage>
        <taxon>Bacteria</taxon>
        <taxon>Bacillati</taxon>
        <taxon>Mycoplasmatota</taxon>
        <taxon>Mollicutes</taxon>
        <taxon>Entomoplasmatales</taxon>
        <taxon>Spiroplasmataceae</taxon>
        <taxon>Spiroplasma</taxon>
    </lineage>
</organism>
<dbReference type="PANTHER" id="PTHR30481">
    <property type="entry name" value="DNA ADENINE METHYLASE"/>
    <property type="match status" value="1"/>
</dbReference>
<dbReference type="EMBL" id="CP046368">
    <property type="protein sequence ID" value="QIA69272.1"/>
    <property type="molecule type" value="Genomic_DNA"/>
</dbReference>
<dbReference type="GO" id="GO:0043565">
    <property type="term" value="F:sequence-specific DNA binding"/>
    <property type="evidence" value="ECO:0007669"/>
    <property type="project" value="TreeGrafter"/>
</dbReference>
<accession>A0AAJ4EJY7</accession>
<keyword evidence="3" id="KW-0949">S-adenosyl-L-methionine</keyword>
<keyword evidence="1" id="KW-0489">Methyltransferase</keyword>
<dbReference type="GO" id="GO:0032259">
    <property type="term" value="P:methylation"/>
    <property type="evidence" value="ECO:0007669"/>
    <property type="project" value="UniProtKB-KW"/>
</dbReference>
<evidence type="ECO:0000256" key="2">
    <source>
        <dbReference type="ARBA" id="ARBA00022679"/>
    </source>
</evidence>
<dbReference type="Proteomes" id="UP000464735">
    <property type="component" value="Chromosome"/>
</dbReference>
<dbReference type="GO" id="GO:1904047">
    <property type="term" value="F:S-adenosyl-L-methionine binding"/>
    <property type="evidence" value="ECO:0007669"/>
    <property type="project" value="TreeGrafter"/>
</dbReference>